<gene>
    <name evidence="2" type="ORF">LCGC14_0756690</name>
</gene>
<sequence length="231" mass="25904">MKKLIVVLILMLLMVGNVRSGTVKPYSFPKDFKKEIARLEARIVELENLLYPATEIVIILDRSGSMENMEKDMEGGLNKFVADQQKLGGKAYFTLVQFDDEYEVIHKFIDIQDVGKIDIVPRNRTALLDAIGKTLDNHLILSDRKVVYVIITDGLENASTEYDKSTIITMIESRKKCGWEFIYLGANQDAIQEGTSIGFNPWQCITYDSSNVSGTIDAMSVTVSGYRTGGE</sequence>
<dbReference type="AlphaFoldDB" id="A0A0F9T9D5"/>
<feature type="domain" description="VWFA" evidence="1">
    <location>
        <begin position="55"/>
        <end position="213"/>
    </location>
</feature>
<dbReference type="InterPro" id="IPR036465">
    <property type="entry name" value="vWFA_dom_sf"/>
</dbReference>
<evidence type="ECO:0000259" key="1">
    <source>
        <dbReference type="Pfam" id="PF00092"/>
    </source>
</evidence>
<comment type="caution">
    <text evidence="2">The sequence shown here is derived from an EMBL/GenBank/DDBJ whole genome shotgun (WGS) entry which is preliminary data.</text>
</comment>
<dbReference type="SUPFAM" id="SSF53300">
    <property type="entry name" value="vWA-like"/>
    <property type="match status" value="1"/>
</dbReference>
<dbReference type="Pfam" id="PF00092">
    <property type="entry name" value="VWA"/>
    <property type="match status" value="1"/>
</dbReference>
<evidence type="ECO:0000313" key="2">
    <source>
        <dbReference type="EMBL" id="KKN38113.1"/>
    </source>
</evidence>
<dbReference type="Gene3D" id="3.40.50.410">
    <property type="entry name" value="von Willebrand factor, type A domain"/>
    <property type="match status" value="1"/>
</dbReference>
<reference evidence="2" key="1">
    <citation type="journal article" date="2015" name="Nature">
        <title>Complex archaea that bridge the gap between prokaryotes and eukaryotes.</title>
        <authorList>
            <person name="Spang A."/>
            <person name="Saw J.H."/>
            <person name="Jorgensen S.L."/>
            <person name="Zaremba-Niedzwiedzka K."/>
            <person name="Martijn J."/>
            <person name="Lind A.E."/>
            <person name="van Eijk R."/>
            <person name="Schleper C."/>
            <person name="Guy L."/>
            <person name="Ettema T.J."/>
        </authorList>
    </citation>
    <scope>NUCLEOTIDE SEQUENCE</scope>
</reference>
<dbReference type="EMBL" id="LAZR01001851">
    <property type="protein sequence ID" value="KKN38113.1"/>
    <property type="molecule type" value="Genomic_DNA"/>
</dbReference>
<name>A0A0F9T9D5_9ZZZZ</name>
<dbReference type="CDD" id="cd00198">
    <property type="entry name" value="vWFA"/>
    <property type="match status" value="1"/>
</dbReference>
<dbReference type="InterPro" id="IPR002035">
    <property type="entry name" value="VWF_A"/>
</dbReference>
<organism evidence="2">
    <name type="scientific">marine sediment metagenome</name>
    <dbReference type="NCBI Taxonomy" id="412755"/>
    <lineage>
        <taxon>unclassified sequences</taxon>
        <taxon>metagenomes</taxon>
        <taxon>ecological metagenomes</taxon>
    </lineage>
</organism>
<accession>A0A0F9T9D5</accession>
<protein>
    <recommendedName>
        <fullName evidence="1">VWFA domain-containing protein</fullName>
    </recommendedName>
</protein>
<proteinExistence type="predicted"/>